<name>A0A8K0MHW8_9ROSA</name>
<comment type="similarity">
    <text evidence="1">Belongs to the PPR family. P subfamily.</text>
</comment>
<dbReference type="Pfam" id="PF13812">
    <property type="entry name" value="PPR_3"/>
    <property type="match status" value="1"/>
</dbReference>
<dbReference type="Pfam" id="PF13041">
    <property type="entry name" value="PPR_2"/>
    <property type="match status" value="1"/>
</dbReference>
<evidence type="ECO:0008006" key="6">
    <source>
        <dbReference type="Google" id="ProtNLM"/>
    </source>
</evidence>
<dbReference type="AlphaFoldDB" id="A0A8K0MHW8"/>
<sequence>MALIAGVTSAAKRFGGFSQVALIPWKRFFGKEKMEVCECDPNSSLTMKLLQEPTSSIKSTLDSMVQSSQFPLEALLTSLTSSSSSQKARLVLEWSLEKLLKENERDLDRYSELIILCGTIRNLPLAMNICTSMEAHGIKPTTSIFNSLLHVCFSSGNVVTALSLFEIMQNTEGFKHNSETYDTFILGFSKLGNTDAMQAWYSAKKAAGFAAHLQTYESLISGCVKSRNFESADRFFREMILTGLVPNSAILNSMLEGLCKRRNLGGVQEFLKLVVNSGWEIDKQMAEKLVGLHVELGKVEEMEELLAALIEGNQVSESLSLIHCGIISMCALLDRLDDVEYAVGRMLKQGLSFKCSDDVEKVICSYFRREAYDRLDLFLERIKGSYQLTRSTYNLLVAGYQRAGFSDKLNLVMKEMKSAGFS</sequence>
<proteinExistence type="inferred from homology"/>
<feature type="repeat" description="PPR" evidence="3">
    <location>
        <begin position="389"/>
        <end position="422"/>
    </location>
</feature>
<dbReference type="PANTHER" id="PTHR47874">
    <property type="entry name" value="EXPRESSED PROTEIN"/>
    <property type="match status" value="1"/>
</dbReference>
<evidence type="ECO:0000313" key="4">
    <source>
        <dbReference type="EMBL" id="KAF3446452.1"/>
    </source>
</evidence>
<dbReference type="InterPro" id="IPR002885">
    <property type="entry name" value="PPR_rpt"/>
</dbReference>
<dbReference type="GO" id="GO:0003729">
    <property type="term" value="F:mRNA binding"/>
    <property type="evidence" value="ECO:0007669"/>
    <property type="project" value="InterPro"/>
</dbReference>
<organism evidence="4 5">
    <name type="scientific">Rhamnella rubrinervis</name>
    <dbReference type="NCBI Taxonomy" id="2594499"/>
    <lineage>
        <taxon>Eukaryota</taxon>
        <taxon>Viridiplantae</taxon>
        <taxon>Streptophyta</taxon>
        <taxon>Embryophyta</taxon>
        <taxon>Tracheophyta</taxon>
        <taxon>Spermatophyta</taxon>
        <taxon>Magnoliopsida</taxon>
        <taxon>eudicotyledons</taxon>
        <taxon>Gunneridae</taxon>
        <taxon>Pentapetalae</taxon>
        <taxon>rosids</taxon>
        <taxon>fabids</taxon>
        <taxon>Rosales</taxon>
        <taxon>Rhamnaceae</taxon>
        <taxon>rhamnoid group</taxon>
        <taxon>Rhamneae</taxon>
        <taxon>Rhamnella</taxon>
    </lineage>
</organism>
<dbReference type="Pfam" id="PF01535">
    <property type="entry name" value="PPR"/>
    <property type="match status" value="1"/>
</dbReference>
<keyword evidence="2" id="KW-0677">Repeat</keyword>
<reference evidence="4" key="1">
    <citation type="submission" date="2020-03" db="EMBL/GenBank/DDBJ databases">
        <title>A high-quality chromosome-level genome assembly of a woody plant with both climbing and erect habits, Rhamnella rubrinervis.</title>
        <authorList>
            <person name="Lu Z."/>
            <person name="Yang Y."/>
            <person name="Zhu X."/>
            <person name="Sun Y."/>
        </authorList>
    </citation>
    <scope>NUCLEOTIDE SEQUENCE</scope>
    <source>
        <strain evidence="4">BYM</strain>
        <tissue evidence="4">Leaf</tissue>
    </source>
</reference>
<dbReference type="EMBL" id="VOIH02000005">
    <property type="protein sequence ID" value="KAF3446452.1"/>
    <property type="molecule type" value="Genomic_DNA"/>
</dbReference>
<accession>A0A8K0MHW8</accession>
<dbReference type="Gene3D" id="1.25.40.10">
    <property type="entry name" value="Tetratricopeptide repeat domain"/>
    <property type="match status" value="2"/>
</dbReference>
<dbReference type="PROSITE" id="PS51375">
    <property type="entry name" value="PPR"/>
    <property type="match status" value="2"/>
</dbReference>
<dbReference type="InterPro" id="IPR044179">
    <property type="entry name" value="PPR5-like"/>
</dbReference>
<comment type="caution">
    <text evidence="4">The sequence shown here is derived from an EMBL/GenBank/DDBJ whole genome shotgun (WGS) entry which is preliminary data.</text>
</comment>
<protein>
    <recommendedName>
        <fullName evidence="6">Pentatricopeptide repeat-containing protein</fullName>
    </recommendedName>
</protein>
<dbReference type="NCBIfam" id="TIGR00756">
    <property type="entry name" value="PPR"/>
    <property type="match status" value="2"/>
</dbReference>
<evidence type="ECO:0000256" key="3">
    <source>
        <dbReference type="PROSITE-ProRule" id="PRU00708"/>
    </source>
</evidence>
<evidence type="ECO:0000256" key="1">
    <source>
        <dbReference type="ARBA" id="ARBA00007626"/>
    </source>
</evidence>
<keyword evidence="5" id="KW-1185">Reference proteome</keyword>
<evidence type="ECO:0000313" key="5">
    <source>
        <dbReference type="Proteomes" id="UP000796880"/>
    </source>
</evidence>
<gene>
    <name evidence="4" type="ORF">FNV43_RR11631</name>
</gene>
<dbReference type="PANTHER" id="PTHR47874:SF4">
    <property type="entry name" value="EXPRESSED PROTEIN"/>
    <property type="match status" value="1"/>
</dbReference>
<dbReference type="Proteomes" id="UP000796880">
    <property type="component" value="Unassembled WGS sequence"/>
</dbReference>
<evidence type="ECO:0000256" key="2">
    <source>
        <dbReference type="ARBA" id="ARBA00022737"/>
    </source>
</evidence>
<dbReference type="InterPro" id="IPR011990">
    <property type="entry name" value="TPR-like_helical_dom_sf"/>
</dbReference>
<dbReference type="OrthoDB" id="411857at2759"/>
<feature type="repeat" description="PPR" evidence="3">
    <location>
        <begin position="212"/>
        <end position="246"/>
    </location>
</feature>